<accession>A0A397BVN0</accession>
<keyword evidence="3" id="KW-0472">Membrane</keyword>
<dbReference type="SUPFAM" id="SSF54001">
    <property type="entry name" value="Cysteine proteinases"/>
    <property type="match status" value="1"/>
</dbReference>
<sequence>MDAFGSDAFLRWNQLKMSKTIEYVEPGHPASHSHRAIRRAILITVMTILGYPILLVLTILKHDFIVSIFSPAAHESIKKHPKYKDASLWGRVWSAPVGQLYLQGGLEYQLQEGYCMPTTLRNVLKSIKSVDANDIPEAKRGPSVPEKYAAKIDAIGHTVSTVVFGSDGYIAFVEALKLANDPNYRVALNFLRSPVFGINRPSFAPHNLLMALAGGHFSNIVGYLEDEDLVAVFDVNHTYGPYLVESRRLFDAVNAHDFQSGKTRGLIVSQLH</sequence>
<organism evidence="5 6">
    <name type="scientific">Aphanomyces astaci</name>
    <name type="common">Crayfish plague agent</name>
    <dbReference type="NCBI Taxonomy" id="112090"/>
    <lineage>
        <taxon>Eukaryota</taxon>
        <taxon>Sar</taxon>
        <taxon>Stramenopiles</taxon>
        <taxon>Oomycota</taxon>
        <taxon>Saprolegniomycetes</taxon>
        <taxon>Saprolegniales</taxon>
        <taxon>Verrucalvaceae</taxon>
        <taxon>Aphanomyces</taxon>
    </lineage>
</organism>
<evidence type="ECO:0000256" key="3">
    <source>
        <dbReference type="SAM" id="Phobius"/>
    </source>
</evidence>
<dbReference type="Gene3D" id="3.90.70.30">
    <property type="entry name" value="Phytochelatin synthase, N-terminal domain"/>
    <property type="match status" value="1"/>
</dbReference>
<comment type="caution">
    <text evidence="5">The sequence shown here is derived from an EMBL/GenBank/DDBJ whole genome shotgun (WGS) entry which is preliminary data.</text>
</comment>
<protein>
    <recommendedName>
        <fullName evidence="1">glutathione gamma-glutamylcysteinyltransferase</fullName>
        <ecNumber evidence="1">2.3.2.15</ecNumber>
    </recommendedName>
</protein>
<gene>
    <name evidence="5" type="ORF">DYB25_012528</name>
</gene>
<dbReference type="EMBL" id="QUTA01002708">
    <property type="protein sequence ID" value="RHY26159.1"/>
    <property type="molecule type" value="Genomic_DNA"/>
</dbReference>
<reference evidence="5 6" key="1">
    <citation type="submission" date="2018-08" db="EMBL/GenBank/DDBJ databases">
        <title>Aphanomyces genome sequencing and annotation.</title>
        <authorList>
            <person name="Minardi D."/>
            <person name="Oidtmann B."/>
            <person name="Van Der Giezen M."/>
            <person name="Studholme D.J."/>
        </authorList>
    </citation>
    <scope>NUCLEOTIDE SEQUENCE [LARGE SCALE GENOMIC DNA]</scope>
    <source>
        <strain evidence="5 6">Yx</strain>
    </source>
</reference>
<evidence type="ECO:0000313" key="6">
    <source>
        <dbReference type="Proteomes" id="UP000266239"/>
    </source>
</evidence>
<dbReference type="EC" id="2.3.2.15" evidence="1"/>
<dbReference type="GO" id="GO:0046872">
    <property type="term" value="F:metal ion binding"/>
    <property type="evidence" value="ECO:0007669"/>
    <property type="project" value="InterPro"/>
</dbReference>
<dbReference type="VEuPathDB" id="FungiDB:H257_02041"/>
<feature type="transmembrane region" description="Helical" evidence="3">
    <location>
        <begin position="40"/>
        <end position="60"/>
    </location>
</feature>
<dbReference type="GO" id="GO:0016756">
    <property type="term" value="F:glutathione gamma-glutamylcysteinyltransferase activity"/>
    <property type="evidence" value="ECO:0007669"/>
    <property type="project" value="UniProtKB-EC"/>
</dbReference>
<evidence type="ECO:0000256" key="1">
    <source>
        <dbReference type="ARBA" id="ARBA00012468"/>
    </source>
</evidence>
<feature type="domain" description="Peptidase C83" evidence="4">
    <location>
        <begin position="213"/>
        <end position="265"/>
    </location>
</feature>
<proteinExistence type="predicted"/>
<dbReference type="InterPro" id="IPR007719">
    <property type="entry name" value="PCS_N"/>
</dbReference>
<dbReference type="InterPro" id="IPR038156">
    <property type="entry name" value="PCS_N_sf"/>
</dbReference>
<evidence type="ECO:0000259" key="4">
    <source>
        <dbReference type="Pfam" id="PF05023"/>
    </source>
</evidence>
<keyword evidence="2" id="KW-0104">Cadmium</keyword>
<keyword evidence="3" id="KW-0812">Transmembrane</keyword>
<name>A0A397BVN0_APHAT</name>
<dbReference type="Pfam" id="PF05023">
    <property type="entry name" value="Phytochelatin"/>
    <property type="match status" value="1"/>
</dbReference>
<dbReference type="GO" id="GO:0010038">
    <property type="term" value="P:response to metal ion"/>
    <property type="evidence" value="ECO:0007669"/>
    <property type="project" value="InterPro"/>
</dbReference>
<dbReference type="GO" id="GO:0046938">
    <property type="term" value="P:phytochelatin biosynthetic process"/>
    <property type="evidence" value="ECO:0007669"/>
    <property type="project" value="InterPro"/>
</dbReference>
<dbReference type="AlphaFoldDB" id="A0A397BVN0"/>
<evidence type="ECO:0000256" key="2">
    <source>
        <dbReference type="ARBA" id="ARBA00022539"/>
    </source>
</evidence>
<evidence type="ECO:0000313" key="5">
    <source>
        <dbReference type="EMBL" id="RHY26159.1"/>
    </source>
</evidence>
<keyword evidence="3" id="KW-1133">Transmembrane helix</keyword>
<dbReference type="Proteomes" id="UP000266239">
    <property type="component" value="Unassembled WGS sequence"/>
</dbReference>
<dbReference type="InterPro" id="IPR038765">
    <property type="entry name" value="Papain-like_cys_pep_sf"/>
</dbReference>